<proteinExistence type="inferred from homology"/>
<dbReference type="EC" id="5.3.1.24" evidence="3 9"/>
<organism evidence="11 12">
    <name type="scientific">Rubripirellula obstinata</name>
    <dbReference type="NCBI Taxonomy" id="406547"/>
    <lineage>
        <taxon>Bacteria</taxon>
        <taxon>Pseudomonadati</taxon>
        <taxon>Planctomycetota</taxon>
        <taxon>Planctomycetia</taxon>
        <taxon>Pirellulales</taxon>
        <taxon>Pirellulaceae</taxon>
        <taxon>Rubripirellula</taxon>
    </lineage>
</organism>
<evidence type="ECO:0000256" key="6">
    <source>
        <dbReference type="ARBA" id="ARBA00022822"/>
    </source>
</evidence>
<dbReference type="CDD" id="cd00405">
    <property type="entry name" value="PRAI"/>
    <property type="match status" value="1"/>
</dbReference>
<gene>
    <name evidence="9 11" type="primary">trpF</name>
    <name evidence="11" type="ORF">LF1_00820</name>
</gene>
<dbReference type="GO" id="GO:0000162">
    <property type="term" value="P:L-tryptophan biosynthetic process"/>
    <property type="evidence" value="ECO:0007669"/>
    <property type="project" value="UniProtKB-UniRule"/>
</dbReference>
<keyword evidence="7 9" id="KW-0057">Aromatic amino acid biosynthesis</keyword>
<comment type="caution">
    <text evidence="11">The sequence shown here is derived from an EMBL/GenBank/DDBJ whole genome shotgun (WGS) entry which is preliminary data.</text>
</comment>
<evidence type="ECO:0000256" key="9">
    <source>
        <dbReference type="HAMAP-Rule" id="MF_00135"/>
    </source>
</evidence>
<reference evidence="11 12" key="1">
    <citation type="submission" date="2019-08" db="EMBL/GenBank/DDBJ databases">
        <title>Deep-cultivation of Planctomycetes and their phenomic and genomic characterization uncovers novel biology.</title>
        <authorList>
            <person name="Wiegand S."/>
            <person name="Jogler M."/>
            <person name="Boedeker C."/>
            <person name="Pinto D."/>
            <person name="Vollmers J."/>
            <person name="Rivas-Marin E."/>
            <person name="Kohn T."/>
            <person name="Peeters S.H."/>
            <person name="Heuer A."/>
            <person name="Rast P."/>
            <person name="Oberbeckmann S."/>
            <person name="Bunk B."/>
            <person name="Jeske O."/>
            <person name="Meyerdierks A."/>
            <person name="Storesund J.E."/>
            <person name="Kallscheuer N."/>
            <person name="Luecker S."/>
            <person name="Lage O.M."/>
            <person name="Pohl T."/>
            <person name="Merkel B.J."/>
            <person name="Hornburger P."/>
            <person name="Mueller R.-W."/>
            <person name="Bruemmer F."/>
            <person name="Labrenz M."/>
            <person name="Spormann A.M."/>
            <person name="Op Den Camp H."/>
            <person name="Overmann J."/>
            <person name="Amann R."/>
            <person name="Jetten M.S.M."/>
            <person name="Mascher T."/>
            <person name="Medema M.H."/>
            <person name="Devos D.P."/>
            <person name="Kaster A.-K."/>
            <person name="Ovreas L."/>
            <person name="Rohde M."/>
            <person name="Galperin M.Y."/>
            <person name="Jogler C."/>
        </authorList>
    </citation>
    <scope>NUCLEOTIDE SEQUENCE [LARGE SCALE GENOMIC DNA]</scope>
    <source>
        <strain evidence="11 12">LF1</strain>
    </source>
</reference>
<accession>A0A5B1CC48</accession>
<dbReference type="InterPro" id="IPR011060">
    <property type="entry name" value="RibuloseP-bd_barrel"/>
</dbReference>
<dbReference type="Gene3D" id="3.20.20.70">
    <property type="entry name" value="Aldolase class I"/>
    <property type="match status" value="1"/>
</dbReference>
<evidence type="ECO:0000256" key="2">
    <source>
        <dbReference type="ARBA" id="ARBA00004664"/>
    </source>
</evidence>
<dbReference type="AlphaFoldDB" id="A0A5B1CC48"/>
<dbReference type="PANTHER" id="PTHR42894">
    <property type="entry name" value="N-(5'-PHOSPHORIBOSYL)ANTHRANILATE ISOMERASE"/>
    <property type="match status" value="1"/>
</dbReference>
<dbReference type="Pfam" id="PF00697">
    <property type="entry name" value="PRAI"/>
    <property type="match status" value="1"/>
</dbReference>
<evidence type="ECO:0000256" key="3">
    <source>
        <dbReference type="ARBA" id="ARBA00012572"/>
    </source>
</evidence>
<protein>
    <recommendedName>
        <fullName evidence="4 9">N-(5'-phosphoribosyl)anthranilate isomerase</fullName>
        <shortName evidence="9">PRAI</shortName>
        <ecNumber evidence="3 9">5.3.1.24</ecNumber>
    </recommendedName>
</protein>
<dbReference type="EMBL" id="VRLW01000001">
    <property type="protein sequence ID" value="KAA1257595.1"/>
    <property type="molecule type" value="Genomic_DNA"/>
</dbReference>
<dbReference type="OrthoDB" id="9786954at2"/>
<evidence type="ECO:0000256" key="8">
    <source>
        <dbReference type="ARBA" id="ARBA00023235"/>
    </source>
</evidence>
<keyword evidence="5 9" id="KW-0028">Amino-acid biosynthesis</keyword>
<dbReference type="SUPFAM" id="SSF51366">
    <property type="entry name" value="Ribulose-phoshate binding barrel"/>
    <property type="match status" value="1"/>
</dbReference>
<dbReference type="PANTHER" id="PTHR42894:SF1">
    <property type="entry name" value="N-(5'-PHOSPHORIBOSYL)ANTHRANILATE ISOMERASE"/>
    <property type="match status" value="1"/>
</dbReference>
<sequence>MFEVKICGVRLKSDVQAVGAAGSHAGKAVAIGLNFYPASARYVDPESAETAELSATAARAGILRVGVFVHETPEKIARIAAQVGLAAVQLHGDETVEEVDQLFELIEIDIIRAIKLPTGPISIEEIDEACQPWLEMGCGLLFDADAGSDHGGSGKTLDWPSIRSWADANPDIPWMLAGGLTPENVAEAIEVTGAKCVDTASGVEESRGVKSAAKIEEFIQAI</sequence>
<evidence type="ECO:0000313" key="12">
    <source>
        <dbReference type="Proteomes" id="UP000322699"/>
    </source>
</evidence>
<comment type="pathway">
    <text evidence="2 9">Amino-acid biosynthesis; L-tryptophan biosynthesis; L-tryptophan from chorismate: step 3/5.</text>
</comment>
<keyword evidence="12" id="KW-1185">Reference proteome</keyword>
<feature type="domain" description="N-(5'phosphoribosyl) anthranilate isomerase (PRAI)" evidence="10">
    <location>
        <begin position="5"/>
        <end position="221"/>
    </location>
</feature>
<keyword evidence="8 9" id="KW-0413">Isomerase</keyword>
<comment type="similarity">
    <text evidence="9">Belongs to the TrpF family.</text>
</comment>
<dbReference type="InterPro" id="IPR001240">
    <property type="entry name" value="PRAI_dom"/>
</dbReference>
<dbReference type="InterPro" id="IPR044643">
    <property type="entry name" value="TrpF_fam"/>
</dbReference>
<keyword evidence="6 9" id="KW-0822">Tryptophan biosynthesis</keyword>
<dbReference type="Proteomes" id="UP000322699">
    <property type="component" value="Unassembled WGS sequence"/>
</dbReference>
<dbReference type="UniPathway" id="UPA00035">
    <property type="reaction ID" value="UER00042"/>
</dbReference>
<dbReference type="GO" id="GO:0004640">
    <property type="term" value="F:phosphoribosylanthranilate isomerase activity"/>
    <property type="evidence" value="ECO:0007669"/>
    <property type="project" value="UniProtKB-UniRule"/>
</dbReference>
<evidence type="ECO:0000256" key="7">
    <source>
        <dbReference type="ARBA" id="ARBA00023141"/>
    </source>
</evidence>
<evidence type="ECO:0000256" key="1">
    <source>
        <dbReference type="ARBA" id="ARBA00001164"/>
    </source>
</evidence>
<name>A0A5B1CC48_9BACT</name>
<dbReference type="HAMAP" id="MF_00135">
    <property type="entry name" value="PRAI"/>
    <property type="match status" value="1"/>
</dbReference>
<dbReference type="InterPro" id="IPR013785">
    <property type="entry name" value="Aldolase_TIM"/>
</dbReference>
<dbReference type="RefSeq" id="WP_068266970.1">
    <property type="nucleotide sequence ID" value="NZ_LWSK01000143.1"/>
</dbReference>
<comment type="catalytic activity">
    <reaction evidence="1 9">
        <text>N-(5-phospho-beta-D-ribosyl)anthranilate = 1-(2-carboxyphenylamino)-1-deoxy-D-ribulose 5-phosphate</text>
        <dbReference type="Rhea" id="RHEA:21540"/>
        <dbReference type="ChEBI" id="CHEBI:18277"/>
        <dbReference type="ChEBI" id="CHEBI:58613"/>
        <dbReference type="EC" id="5.3.1.24"/>
    </reaction>
</comment>
<evidence type="ECO:0000313" key="11">
    <source>
        <dbReference type="EMBL" id="KAA1257595.1"/>
    </source>
</evidence>
<evidence type="ECO:0000259" key="10">
    <source>
        <dbReference type="Pfam" id="PF00697"/>
    </source>
</evidence>
<evidence type="ECO:0000256" key="5">
    <source>
        <dbReference type="ARBA" id="ARBA00022605"/>
    </source>
</evidence>
<evidence type="ECO:0000256" key="4">
    <source>
        <dbReference type="ARBA" id="ARBA00022272"/>
    </source>
</evidence>